<dbReference type="Proteomes" id="UP000659697">
    <property type="component" value="Unassembled WGS sequence"/>
</dbReference>
<evidence type="ECO:0000256" key="11">
    <source>
        <dbReference type="RuleBase" id="RU362119"/>
    </source>
</evidence>
<evidence type="ECO:0000256" key="9">
    <source>
        <dbReference type="ARBA" id="ARBA00022801"/>
    </source>
</evidence>
<dbReference type="PROSITE" id="PS00786">
    <property type="entry name" value="5_NUCLEOTIDASE_2"/>
    <property type="match status" value="1"/>
</dbReference>
<keyword evidence="9 11" id="KW-0378">Hydrolase</keyword>
<dbReference type="Pfam" id="PF00149">
    <property type="entry name" value="Metallophos"/>
    <property type="match status" value="1"/>
</dbReference>
<evidence type="ECO:0000256" key="2">
    <source>
        <dbReference type="ARBA" id="ARBA00001730"/>
    </source>
</evidence>
<dbReference type="InterPro" id="IPR029052">
    <property type="entry name" value="Metallo-depent_PP-like"/>
</dbReference>
<dbReference type="NCBIfam" id="NF006938">
    <property type="entry name" value="PRK09420.1"/>
    <property type="match status" value="1"/>
</dbReference>
<evidence type="ECO:0000256" key="3">
    <source>
        <dbReference type="ARBA" id="ARBA00001968"/>
    </source>
</evidence>
<dbReference type="InterPro" id="IPR036907">
    <property type="entry name" value="5'-Nucleotdase_C_sf"/>
</dbReference>
<dbReference type="InterPro" id="IPR041827">
    <property type="entry name" value="CpdB_N"/>
</dbReference>
<comment type="catalytic activity">
    <reaction evidence="1">
        <text>a ribonucleoside 3'-phosphate + H2O = a ribonucleoside + phosphate</text>
        <dbReference type="Rhea" id="RHEA:10144"/>
        <dbReference type="ChEBI" id="CHEBI:13197"/>
        <dbReference type="ChEBI" id="CHEBI:15377"/>
        <dbReference type="ChEBI" id="CHEBI:18254"/>
        <dbReference type="ChEBI" id="CHEBI:43474"/>
        <dbReference type="EC" id="3.1.3.6"/>
    </reaction>
</comment>
<dbReference type="Pfam" id="PF02872">
    <property type="entry name" value="5_nucleotid_C"/>
    <property type="match status" value="1"/>
</dbReference>
<dbReference type="Gene3D" id="3.60.21.10">
    <property type="match status" value="1"/>
</dbReference>
<evidence type="ECO:0000256" key="8">
    <source>
        <dbReference type="ARBA" id="ARBA00022741"/>
    </source>
</evidence>
<dbReference type="SUPFAM" id="SSF56300">
    <property type="entry name" value="Metallo-dependent phosphatases"/>
    <property type="match status" value="1"/>
</dbReference>
<evidence type="ECO:0000256" key="7">
    <source>
        <dbReference type="ARBA" id="ARBA00022729"/>
    </source>
</evidence>
<feature type="domain" description="Calcineurin-like phosphoesterase" evidence="12">
    <location>
        <begin position="84"/>
        <end position="330"/>
    </location>
</feature>
<evidence type="ECO:0000313" key="14">
    <source>
        <dbReference type="EMBL" id="GHG62957.1"/>
    </source>
</evidence>
<reference evidence="15" key="1">
    <citation type="journal article" date="2019" name="Int. J. Syst. Evol. Microbiol.">
        <title>The Global Catalogue of Microorganisms (GCM) 10K type strain sequencing project: providing services to taxonomists for standard genome sequencing and annotation.</title>
        <authorList>
            <consortium name="The Broad Institute Genomics Platform"/>
            <consortium name="The Broad Institute Genome Sequencing Center for Infectious Disease"/>
            <person name="Wu L."/>
            <person name="Ma J."/>
        </authorList>
    </citation>
    <scope>NUCLEOTIDE SEQUENCE [LARGE SCALE GENOMIC DNA]</scope>
    <source>
        <strain evidence="15">CGMCC 1.7003</strain>
    </source>
</reference>
<keyword evidence="6" id="KW-0479">Metal-binding</keyword>
<dbReference type="InterPro" id="IPR008334">
    <property type="entry name" value="5'-Nucleotdase_C"/>
</dbReference>
<comment type="catalytic activity">
    <reaction evidence="2">
        <text>a nucleoside 2',3'-cyclic phosphate + H2O = a nucleoside 3'-phosphate + H(+)</text>
        <dbReference type="Rhea" id="RHEA:19621"/>
        <dbReference type="ChEBI" id="CHEBI:15377"/>
        <dbReference type="ChEBI" id="CHEBI:15378"/>
        <dbReference type="ChEBI" id="CHEBI:66949"/>
        <dbReference type="ChEBI" id="CHEBI:66954"/>
        <dbReference type="EC" id="3.1.4.16"/>
    </reaction>
</comment>
<proteinExistence type="inferred from homology"/>
<evidence type="ECO:0000256" key="1">
    <source>
        <dbReference type="ARBA" id="ARBA00000527"/>
    </source>
</evidence>
<comment type="cofactor">
    <cofactor evidence="3">
        <name>a divalent metal cation</name>
        <dbReference type="ChEBI" id="CHEBI:60240"/>
    </cofactor>
</comment>
<dbReference type="Gene3D" id="3.90.780.10">
    <property type="entry name" value="5'-Nucleotidase, C-terminal domain"/>
    <property type="match status" value="1"/>
</dbReference>
<comment type="subcellular location">
    <subcellularLocation>
        <location evidence="4">Cell envelope</location>
    </subcellularLocation>
</comment>
<keyword evidence="8 11" id="KW-0547">Nucleotide-binding</keyword>
<dbReference type="PRINTS" id="PR01607">
    <property type="entry name" value="APYRASEFAMLY"/>
</dbReference>
<dbReference type="InterPro" id="IPR006179">
    <property type="entry name" value="5_nucleotidase/apyrase"/>
</dbReference>
<dbReference type="PROSITE" id="PS00785">
    <property type="entry name" value="5_NUCLEOTIDASE_1"/>
    <property type="match status" value="1"/>
</dbReference>
<keyword evidence="10" id="KW-0511">Multifunctional enzyme</keyword>
<dbReference type="CDD" id="cd07410">
    <property type="entry name" value="MPP_CpdB_N"/>
    <property type="match status" value="1"/>
</dbReference>
<dbReference type="PANTHER" id="PTHR11575:SF6">
    <property type="entry name" value="2',3'-CYCLIC-NUCLEOTIDE 2'-PHOSPHODIESTERASE_3'-NUCLEOTIDASE"/>
    <property type="match status" value="1"/>
</dbReference>
<evidence type="ECO:0000313" key="15">
    <source>
        <dbReference type="Proteomes" id="UP000659697"/>
    </source>
</evidence>
<evidence type="ECO:0000259" key="12">
    <source>
        <dbReference type="Pfam" id="PF00149"/>
    </source>
</evidence>
<sequence>MIDFAPYLLAKGASHLSFIFLLYTARLFRPSRLNKEEQRMNPRIVSPLRLSTLCLALAASLTACSKPDDTPTIRPTTSDITVTLRVLETTDLHANIMDYNYYTGSTDATLGLARTASLIAAARAEVQNSVLVDNGDLIQGSPLGDYIAHKGLAAGEVHPIMQAMNTLNYDVATLGNHEFNFGLDFLSQTVAGANFPYISANVYCEAEQCRDGVKRGDHLYPPYLIKKTAVTDSAGNTQQLNIGYIGFVPPQILQWDKQHLQGVVSVASILETAQQLVPQMKAAGADLVIVLSHSGLGQVTDTPDPQAEHLAYALSRVPGINAILSGHSHSLFPDARYQDLPNVDISRGLINGIPTVIPGRWGDHLGVVDFTLKQHGTSWQVQSATAKVLPVFDNSNNQALVAPHAGIVAAIAEGHQGTIAFMQRPIGVAASDMYSFLAQVQDDPTVQIVADAQRVRVAAILPAELQQYPLLSAAAPFKAGGRRSNTSDAEQYVQVPKGELSFRNAADLYLYPNTLVAVKASGAEIKDWLECAANQFNQIDLSSSAPQQLINTQHQTYNFDVINGVQYQIDVSQPAKFNQRCELVNAEASRIVNLSYTNAEGKVFSGAAFAAKHFLVATNNYRAFTGQFAGTGSAKVVLEAPDSNREALVDFIAKQSSYDATSNRYLAAVEPAADNNWQLMPLQSAVQLDIRFQTQDSAIAENFVKTQQFWPMTKLSALPTGFAEYRIDLQQSTMTAK</sequence>
<organism evidence="14 15">
    <name type="scientific">Alishewanella longhuensis</name>
    <dbReference type="NCBI Taxonomy" id="1091037"/>
    <lineage>
        <taxon>Bacteria</taxon>
        <taxon>Pseudomonadati</taxon>
        <taxon>Pseudomonadota</taxon>
        <taxon>Gammaproteobacteria</taxon>
        <taxon>Alteromonadales</taxon>
        <taxon>Alteromonadaceae</taxon>
        <taxon>Alishewanella</taxon>
    </lineage>
</organism>
<feature type="domain" description="5'-Nucleotidase C-terminal" evidence="13">
    <location>
        <begin position="435"/>
        <end position="623"/>
    </location>
</feature>
<comment type="caution">
    <text evidence="14">The sequence shown here is derived from an EMBL/GenBank/DDBJ whole genome shotgun (WGS) entry which is preliminary data.</text>
</comment>
<name>A0ABQ3KVH4_9ALTE</name>
<evidence type="ECO:0000256" key="10">
    <source>
        <dbReference type="ARBA" id="ARBA00023268"/>
    </source>
</evidence>
<evidence type="ECO:0000259" key="13">
    <source>
        <dbReference type="Pfam" id="PF02872"/>
    </source>
</evidence>
<dbReference type="EMBL" id="BNAO01000002">
    <property type="protein sequence ID" value="GHG62957.1"/>
    <property type="molecule type" value="Genomic_DNA"/>
</dbReference>
<dbReference type="InterPro" id="IPR006146">
    <property type="entry name" value="5'-Nucleotdase_CS"/>
</dbReference>
<keyword evidence="7" id="KW-0732">Signal</keyword>
<keyword evidence="15" id="KW-1185">Reference proteome</keyword>
<dbReference type="PANTHER" id="PTHR11575">
    <property type="entry name" value="5'-NUCLEOTIDASE-RELATED"/>
    <property type="match status" value="1"/>
</dbReference>
<comment type="similarity">
    <text evidence="5 11">Belongs to the 5'-nucleotidase family.</text>
</comment>
<gene>
    <name evidence="14" type="primary">cpdB</name>
    <name evidence="14" type="ORF">GCM10010919_08250</name>
</gene>
<dbReference type="SUPFAM" id="SSF55816">
    <property type="entry name" value="5'-nucleotidase (syn. UDP-sugar hydrolase), C-terminal domain"/>
    <property type="match status" value="1"/>
</dbReference>
<evidence type="ECO:0000256" key="4">
    <source>
        <dbReference type="ARBA" id="ARBA00004196"/>
    </source>
</evidence>
<accession>A0ABQ3KVH4</accession>
<evidence type="ECO:0000256" key="6">
    <source>
        <dbReference type="ARBA" id="ARBA00022723"/>
    </source>
</evidence>
<protein>
    <submittedName>
        <fullName evidence="14">2',3'-cyclic-nucleotide 2'-phosphodiesterase</fullName>
    </submittedName>
</protein>
<dbReference type="InterPro" id="IPR004843">
    <property type="entry name" value="Calcineurin-like_PHP"/>
</dbReference>
<evidence type="ECO:0000256" key="5">
    <source>
        <dbReference type="ARBA" id="ARBA00006654"/>
    </source>
</evidence>